<evidence type="ECO:0000313" key="3">
    <source>
        <dbReference type="Proteomes" id="UP000288291"/>
    </source>
</evidence>
<sequence length="77" mass="8832">MKGYRAGKKFDYHVVSIFNYNGDFAEEHITYLFCVYDNKPIVLVDQTTNGDYIAVKETANKDVKKGFAKIINSEDDD</sequence>
<gene>
    <name evidence="2" type="ORF">EJK17_10810</name>
</gene>
<name>A0A437SSE3_9LACO</name>
<reference evidence="2 3" key="1">
    <citation type="submission" date="2018-12" db="EMBL/GenBank/DDBJ databases">
        <authorList>
            <person name="Meng J."/>
        </authorList>
    </citation>
    <scope>NUCLEOTIDE SEQUENCE [LARGE SCALE GENOMIC DNA]</scope>
    <source>
        <strain evidence="2 3">HT111-2</strain>
    </source>
</reference>
<dbReference type="EMBL" id="RXIA01000050">
    <property type="protein sequence ID" value="RVU69859.1"/>
    <property type="molecule type" value="Genomic_DNA"/>
</dbReference>
<keyword evidence="3" id="KW-1185">Reference proteome</keyword>
<dbReference type="Proteomes" id="UP000288291">
    <property type="component" value="Unassembled WGS sequence"/>
</dbReference>
<dbReference type="RefSeq" id="WP_103662652.1">
    <property type="nucleotide sequence ID" value="NZ_ML136918.1"/>
</dbReference>
<evidence type="ECO:0000313" key="2">
    <source>
        <dbReference type="EMBL" id="RVU69859.1"/>
    </source>
</evidence>
<dbReference type="Pfam" id="PF15983">
    <property type="entry name" value="DUF4767"/>
    <property type="match status" value="1"/>
</dbReference>
<dbReference type="InterPro" id="IPR031927">
    <property type="entry name" value="DUF4767"/>
</dbReference>
<dbReference type="AlphaFoldDB" id="A0A437SSE3"/>
<accession>A0A437SSE3</accession>
<organism evidence="2 3">
    <name type="scientific">Lactobacillus xujianguonis</name>
    <dbReference type="NCBI Taxonomy" id="2495899"/>
    <lineage>
        <taxon>Bacteria</taxon>
        <taxon>Bacillati</taxon>
        <taxon>Bacillota</taxon>
        <taxon>Bacilli</taxon>
        <taxon>Lactobacillales</taxon>
        <taxon>Lactobacillaceae</taxon>
        <taxon>Lactobacillus</taxon>
    </lineage>
</organism>
<proteinExistence type="predicted"/>
<protein>
    <submittedName>
        <fullName evidence="2">DUF4767 domain-containing protein</fullName>
    </submittedName>
</protein>
<comment type="caution">
    <text evidence="2">The sequence shown here is derived from an EMBL/GenBank/DDBJ whole genome shotgun (WGS) entry which is preliminary data.</text>
</comment>
<evidence type="ECO:0000259" key="1">
    <source>
        <dbReference type="Pfam" id="PF15983"/>
    </source>
</evidence>
<feature type="domain" description="DUF4767" evidence="1">
    <location>
        <begin position="8"/>
        <end position="71"/>
    </location>
</feature>